<protein>
    <submittedName>
        <fullName evidence="3">Protein kinase domain-containing protein</fullName>
    </submittedName>
</protein>
<dbReference type="AlphaFoldDB" id="A0A8R1DP36"/>
<dbReference type="GO" id="GO:0046872">
    <property type="term" value="F:metal ion binding"/>
    <property type="evidence" value="ECO:0007669"/>
    <property type="project" value="UniProtKB-KW"/>
</dbReference>
<accession>A0A8R1DP36</accession>
<dbReference type="Gene3D" id="3.30.200.20">
    <property type="entry name" value="Phosphorylase Kinase, domain 1"/>
    <property type="match status" value="1"/>
</dbReference>
<keyword evidence="1" id="KW-0460">Magnesium</keyword>
<name>A0A8R1DP36_CAEJA</name>
<evidence type="ECO:0000313" key="3">
    <source>
        <dbReference type="EnsemblMetazoa" id="CJA07955.1"/>
    </source>
</evidence>
<dbReference type="Pfam" id="PF07714">
    <property type="entry name" value="PK_Tyr_Ser-Thr"/>
    <property type="match status" value="1"/>
</dbReference>
<reference evidence="4" key="1">
    <citation type="submission" date="2010-08" db="EMBL/GenBank/DDBJ databases">
        <authorList>
            <consortium name="Caenorhabditis japonica Sequencing Consortium"/>
            <person name="Wilson R.K."/>
        </authorList>
    </citation>
    <scope>NUCLEOTIDE SEQUENCE [LARGE SCALE GENOMIC DNA]</scope>
    <source>
        <strain evidence="4">DF5081</strain>
    </source>
</reference>
<dbReference type="SUPFAM" id="SSF56112">
    <property type="entry name" value="Protein kinase-like (PK-like)"/>
    <property type="match status" value="1"/>
</dbReference>
<dbReference type="InterPro" id="IPR050122">
    <property type="entry name" value="RTK"/>
</dbReference>
<feature type="domain" description="Protein kinase" evidence="2">
    <location>
        <begin position="19"/>
        <end position="295"/>
    </location>
</feature>
<evidence type="ECO:0000313" key="4">
    <source>
        <dbReference type="Proteomes" id="UP000005237"/>
    </source>
</evidence>
<feature type="binding site" evidence="1">
    <location>
        <position position="164"/>
    </location>
    <ligand>
        <name>Mg(2+)</name>
        <dbReference type="ChEBI" id="CHEBI:18420"/>
    </ligand>
</feature>
<reference evidence="3" key="2">
    <citation type="submission" date="2022-06" db="UniProtKB">
        <authorList>
            <consortium name="EnsemblMetazoa"/>
        </authorList>
    </citation>
    <scope>IDENTIFICATION</scope>
    <source>
        <strain evidence="3">DF5081</strain>
    </source>
</reference>
<dbReference type="GO" id="GO:0005524">
    <property type="term" value="F:ATP binding"/>
    <property type="evidence" value="ECO:0007669"/>
    <property type="project" value="InterPro"/>
</dbReference>
<dbReference type="PANTHER" id="PTHR24416:SF635">
    <property type="entry name" value="PROTEIN KINASE DOMAIN-CONTAINING PROTEIN"/>
    <property type="match status" value="1"/>
</dbReference>
<keyword evidence="1" id="KW-0479">Metal-binding</keyword>
<dbReference type="GO" id="GO:0004714">
    <property type="term" value="F:transmembrane receptor protein tyrosine kinase activity"/>
    <property type="evidence" value="ECO:0007669"/>
    <property type="project" value="TreeGrafter"/>
</dbReference>
<evidence type="ECO:0000259" key="2">
    <source>
        <dbReference type="PROSITE" id="PS50011"/>
    </source>
</evidence>
<dbReference type="EnsemblMetazoa" id="CJA07955.1">
    <property type="protein sequence ID" value="CJA07955.1"/>
    <property type="gene ID" value="WBGene00127159"/>
</dbReference>
<dbReference type="GO" id="GO:0007169">
    <property type="term" value="P:cell surface receptor protein tyrosine kinase signaling pathway"/>
    <property type="evidence" value="ECO:0007669"/>
    <property type="project" value="TreeGrafter"/>
</dbReference>
<keyword evidence="4" id="KW-1185">Reference proteome</keyword>
<dbReference type="InterPro" id="IPR001245">
    <property type="entry name" value="Ser-Thr/Tyr_kinase_cat_dom"/>
</dbReference>
<dbReference type="PROSITE" id="PS50011">
    <property type="entry name" value="PROTEIN_KINASE_DOM"/>
    <property type="match status" value="1"/>
</dbReference>
<proteinExistence type="predicted"/>
<sequence>MENFRRVVKSGTSFNPNKVELGIIVGQGRFGAIHRAMFNAYNGSVHDVNVYMLKNILTRSNEELIKLASLLNANILAGAHQNVVSLCGVSQVGNDVMLMWEPLHQSVLRGVLRESRCARFGTEPFNMASFLSSERLAAIAIGCCNGVEHLLKKNVFPAHLSASNVLLAERGIVKIGGFGLAEHHALDMASESVPTKLRWMSPEYFKRDHKMVHNEQTIIWPLGVTLWEIFSLGGTPFASFRQVQTFIDSMRDGSAHLDPITYCGEAVTQLLSTCTAHIPDARGDIRTIIKRLECIQADAKTQINLSFREDFPYLPIVTQLEQQVE</sequence>
<dbReference type="GO" id="GO:0005886">
    <property type="term" value="C:plasma membrane"/>
    <property type="evidence" value="ECO:0007669"/>
    <property type="project" value="TreeGrafter"/>
</dbReference>
<dbReference type="PANTHER" id="PTHR24416">
    <property type="entry name" value="TYROSINE-PROTEIN KINASE RECEPTOR"/>
    <property type="match status" value="1"/>
</dbReference>
<dbReference type="GO" id="GO:0043235">
    <property type="term" value="C:receptor complex"/>
    <property type="evidence" value="ECO:0007669"/>
    <property type="project" value="TreeGrafter"/>
</dbReference>
<dbReference type="InterPro" id="IPR011009">
    <property type="entry name" value="Kinase-like_dom_sf"/>
</dbReference>
<dbReference type="Gene3D" id="1.10.510.10">
    <property type="entry name" value="Transferase(Phosphotransferase) domain 1"/>
    <property type="match status" value="1"/>
</dbReference>
<organism evidence="3 4">
    <name type="scientific">Caenorhabditis japonica</name>
    <dbReference type="NCBI Taxonomy" id="281687"/>
    <lineage>
        <taxon>Eukaryota</taxon>
        <taxon>Metazoa</taxon>
        <taxon>Ecdysozoa</taxon>
        <taxon>Nematoda</taxon>
        <taxon>Chromadorea</taxon>
        <taxon>Rhabditida</taxon>
        <taxon>Rhabditina</taxon>
        <taxon>Rhabditomorpha</taxon>
        <taxon>Rhabditoidea</taxon>
        <taxon>Rhabditidae</taxon>
        <taxon>Peloderinae</taxon>
        <taxon>Caenorhabditis</taxon>
    </lineage>
</organism>
<dbReference type="Proteomes" id="UP000005237">
    <property type="component" value="Unassembled WGS sequence"/>
</dbReference>
<dbReference type="InterPro" id="IPR000719">
    <property type="entry name" value="Prot_kinase_dom"/>
</dbReference>
<dbReference type="PIRSF" id="PIRSF000615">
    <property type="entry name" value="TyrPK_CSF1-R"/>
    <property type="match status" value="1"/>
</dbReference>
<evidence type="ECO:0000256" key="1">
    <source>
        <dbReference type="PIRSR" id="PIRSR000615-3"/>
    </source>
</evidence>